<proteinExistence type="inferred from homology"/>
<accession>A0A833QPB8</accession>
<reference evidence="6" key="1">
    <citation type="submission" date="2020-01" db="EMBL/GenBank/DDBJ databases">
        <title>Genome sequence of Kobresia littledalei, the first chromosome-level genome in the family Cyperaceae.</title>
        <authorList>
            <person name="Qu G."/>
        </authorList>
    </citation>
    <scope>NUCLEOTIDE SEQUENCE</scope>
    <source>
        <strain evidence="6">C.B.Clarke</strain>
        <tissue evidence="6">Leaf</tissue>
    </source>
</reference>
<keyword evidence="3" id="KW-0862">Zinc</keyword>
<dbReference type="Proteomes" id="UP000623129">
    <property type="component" value="Unassembled WGS sequence"/>
</dbReference>
<comment type="caution">
    <text evidence="6">The sequence shown here is derived from an EMBL/GenBank/DDBJ whole genome shotgun (WGS) entry which is preliminary data.</text>
</comment>
<dbReference type="InterPro" id="IPR034751">
    <property type="entry name" value="Yippee"/>
</dbReference>
<evidence type="ECO:0000313" key="7">
    <source>
        <dbReference type="Proteomes" id="UP000623129"/>
    </source>
</evidence>
<evidence type="ECO:0000256" key="1">
    <source>
        <dbReference type="ARBA" id="ARBA00005613"/>
    </source>
</evidence>
<gene>
    <name evidence="6" type="ORF">FCM35_KLT11942</name>
</gene>
<dbReference type="PANTHER" id="PTHR13848">
    <property type="entry name" value="PROTEIN YIPPEE-LIKE CG15309-RELATED"/>
    <property type="match status" value="1"/>
</dbReference>
<name>A0A833QPB8_9POAL</name>
<dbReference type="InterPro" id="IPR039058">
    <property type="entry name" value="Yippee_fam"/>
</dbReference>
<organism evidence="6 7">
    <name type="scientific">Carex littledalei</name>
    <dbReference type="NCBI Taxonomy" id="544730"/>
    <lineage>
        <taxon>Eukaryota</taxon>
        <taxon>Viridiplantae</taxon>
        <taxon>Streptophyta</taxon>
        <taxon>Embryophyta</taxon>
        <taxon>Tracheophyta</taxon>
        <taxon>Spermatophyta</taxon>
        <taxon>Magnoliopsida</taxon>
        <taxon>Liliopsida</taxon>
        <taxon>Poales</taxon>
        <taxon>Cyperaceae</taxon>
        <taxon>Cyperoideae</taxon>
        <taxon>Cariceae</taxon>
        <taxon>Carex</taxon>
        <taxon>Carex subgen. Euthyceras</taxon>
    </lineage>
</organism>
<evidence type="ECO:0000256" key="3">
    <source>
        <dbReference type="ARBA" id="ARBA00022833"/>
    </source>
</evidence>
<dbReference type="InterPro" id="IPR004910">
    <property type="entry name" value="Yippee/Mis18/Cereblon"/>
</dbReference>
<dbReference type="GO" id="GO:0046872">
    <property type="term" value="F:metal ion binding"/>
    <property type="evidence" value="ECO:0007669"/>
    <property type="project" value="UniProtKB-KW"/>
</dbReference>
<sequence>MGLLFVQSLPGPKVFMCRCCKVDSASHDAILSKSFSGRYGPAYLISRVVNFTVGPSEDRHLLTGWHIVCDVYCSCCQQLLGWKYEKAYDESQKYKEGRFVLEKARVMKIAPGIFHFRVFYLRSLVVG</sequence>
<dbReference type="Pfam" id="PF03226">
    <property type="entry name" value="Yippee-Mis18"/>
    <property type="match status" value="1"/>
</dbReference>
<dbReference type="EMBL" id="SWLB01000023">
    <property type="protein sequence ID" value="KAF3323211.1"/>
    <property type="molecule type" value="Genomic_DNA"/>
</dbReference>
<evidence type="ECO:0000313" key="6">
    <source>
        <dbReference type="EMBL" id="KAF3323211.1"/>
    </source>
</evidence>
<evidence type="ECO:0000256" key="2">
    <source>
        <dbReference type="ARBA" id="ARBA00022723"/>
    </source>
</evidence>
<keyword evidence="2" id="KW-0479">Metal-binding</keyword>
<dbReference type="PROSITE" id="PS51792">
    <property type="entry name" value="YIPPEE"/>
    <property type="match status" value="1"/>
</dbReference>
<comment type="similarity">
    <text evidence="1 4">Belongs to the yippee family.</text>
</comment>
<dbReference type="OrthoDB" id="6407410at2759"/>
<evidence type="ECO:0000259" key="5">
    <source>
        <dbReference type="PROSITE" id="PS51792"/>
    </source>
</evidence>
<keyword evidence="7" id="KW-1185">Reference proteome</keyword>
<protein>
    <recommendedName>
        <fullName evidence="4">Protein yippee-like</fullName>
    </recommendedName>
</protein>
<feature type="domain" description="Yippee" evidence="5">
    <location>
        <begin position="13"/>
        <end position="110"/>
    </location>
</feature>
<evidence type="ECO:0000256" key="4">
    <source>
        <dbReference type="RuleBase" id="RU110713"/>
    </source>
</evidence>
<dbReference type="AlphaFoldDB" id="A0A833QPB8"/>